<evidence type="ECO:0000256" key="7">
    <source>
        <dbReference type="ARBA" id="ARBA00023136"/>
    </source>
</evidence>
<keyword evidence="6 11" id="KW-1133">Transmembrane helix</keyword>
<name>A0ABW4JMD1_9BACL</name>
<evidence type="ECO:0000256" key="9">
    <source>
        <dbReference type="RuleBase" id="RU003945"/>
    </source>
</evidence>
<dbReference type="InterPro" id="IPR028055">
    <property type="entry name" value="YidC/Oxa/ALB_C"/>
</dbReference>
<dbReference type="InterPro" id="IPR047196">
    <property type="entry name" value="YidC_ALB_C"/>
</dbReference>
<sequence>MEAKRTQRRWTWILSAVLVVSLTGCGMYPSKPGVWPHGPWGSVLHFISDVIDFFAHLFGNSYGFAILIVTVIVRLIILPLFIRQMRYQRRMMAMQPEIQKIRTKYKGDNQKIQQETMRLYQEAGTNPVTGCLPTLIQLPVLWALYGAILGNANLHHSTFLGIFQLGEKDPHYILPVVAALTTLLSSWVMMKNNPQQQQQKMILYIMPIFILFIGIRFPAGLVLYWIYTNLFTALQTYVFMRTSAAPAVGNAAAATVNVKPRPAPAGQGSKSAGGKSATRSSVASSGQASKGKKPTQNSASQKTGKPVKKSDGAKARSNHTGNASNTRNSSNKKKVDQSEDQPPSGRSGE</sequence>
<comment type="similarity">
    <text evidence="9">Belongs to the OXA1/ALB3/YidC family.</text>
</comment>
<feature type="region of interest" description="Disordered" evidence="10">
    <location>
        <begin position="259"/>
        <end position="349"/>
    </location>
</feature>
<evidence type="ECO:0000256" key="4">
    <source>
        <dbReference type="ARBA" id="ARBA00022692"/>
    </source>
</evidence>
<keyword evidence="4 9" id="KW-0812">Transmembrane</keyword>
<evidence type="ECO:0000256" key="10">
    <source>
        <dbReference type="SAM" id="MobiDB-lite"/>
    </source>
</evidence>
<feature type="transmembrane region" description="Helical" evidence="11">
    <location>
        <begin position="172"/>
        <end position="190"/>
    </location>
</feature>
<dbReference type="EMBL" id="JBHUCX010000038">
    <property type="protein sequence ID" value="MFD1675997.1"/>
    <property type="molecule type" value="Genomic_DNA"/>
</dbReference>
<feature type="transmembrane region" description="Helical" evidence="11">
    <location>
        <begin position="62"/>
        <end position="82"/>
    </location>
</feature>
<keyword evidence="8" id="KW-0143">Chaperone</keyword>
<keyword evidence="14" id="KW-1185">Reference proteome</keyword>
<organism evidence="13 14">
    <name type="scientific">Alicyclobacillus fodiniaquatilis</name>
    <dbReference type="NCBI Taxonomy" id="1661150"/>
    <lineage>
        <taxon>Bacteria</taxon>
        <taxon>Bacillati</taxon>
        <taxon>Bacillota</taxon>
        <taxon>Bacilli</taxon>
        <taxon>Bacillales</taxon>
        <taxon>Alicyclobacillaceae</taxon>
        <taxon>Alicyclobacillus</taxon>
    </lineage>
</organism>
<feature type="compositionally biased region" description="Polar residues" evidence="10">
    <location>
        <begin position="278"/>
        <end position="303"/>
    </location>
</feature>
<accession>A0ABW4JMD1</accession>
<evidence type="ECO:0000256" key="1">
    <source>
        <dbReference type="ARBA" id="ARBA00004651"/>
    </source>
</evidence>
<dbReference type="PANTHER" id="PTHR12428">
    <property type="entry name" value="OXA1"/>
    <property type="match status" value="1"/>
</dbReference>
<feature type="domain" description="Membrane insertase YidC/Oxa/ALB C-terminal" evidence="12">
    <location>
        <begin position="62"/>
        <end position="240"/>
    </location>
</feature>
<dbReference type="Proteomes" id="UP001597079">
    <property type="component" value="Unassembled WGS sequence"/>
</dbReference>
<feature type="compositionally biased region" description="Polar residues" evidence="10">
    <location>
        <begin position="318"/>
        <end position="329"/>
    </location>
</feature>
<keyword evidence="7 11" id="KW-0472">Membrane</keyword>
<feature type="transmembrane region" description="Helical" evidence="11">
    <location>
        <begin position="12"/>
        <end position="30"/>
    </location>
</feature>
<feature type="compositionally biased region" description="Low complexity" evidence="10">
    <location>
        <begin position="264"/>
        <end position="277"/>
    </location>
</feature>
<dbReference type="Pfam" id="PF02096">
    <property type="entry name" value="60KD_IMP"/>
    <property type="match status" value="1"/>
</dbReference>
<dbReference type="PRINTS" id="PR00701">
    <property type="entry name" value="60KDINNERMP"/>
</dbReference>
<evidence type="ECO:0000256" key="11">
    <source>
        <dbReference type="SAM" id="Phobius"/>
    </source>
</evidence>
<evidence type="ECO:0000256" key="2">
    <source>
        <dbReference type="ARBA" id="ARBA00022448"/>
    </source>
</evidence>
<evidence type="ECO:0000256" key="3">
    <source>
        <dbReference type="ARBA" id="ARBA00022475"/>
    </source>
</evidence>
<reference evidence="14" key="1">
    <citation type="journal article" date="2019" name="Int. J. Syst. Evol. Microbiol.">
        <title>The Global Catalogue of Microorganisms (GCM) 10K type strain sequencing project: providing services to taxonomists for standard genome sequencing and annotation.</title>
        <authorList>
            <consortium name="The Broad Institute Genomics Platform"/>
            <consortium name="The Broad Institute Genome Sequencing Center for Infectious Disease"/>
            <person name="Wu L."/>
            <person name="Ma J."/>
        </authorList>
    </citation>
    <scope>NUCLEOTIDE SEQUENCE [LARGE SCALE GENOMIC DNA]</scope>
    <source>
        <strain evidence="14">CGMCC 1.12286</strain>
    </source>
</reference>
<feature type="transmembrane region" description="Helical" evidence="11">
    <location>
        <begin position="202"/>
        <end position="227"/>
    </location>
</feature>
<evidence type="ECO:0000256" key="5">
    <source>
        <dbReference type="ARBA" id="ARBA00022927"/>
    </source>
</evidence>
<dbReference type="PROSITE" id="PS51257">
    <property type="entry name" value="PROKAR_LIPOPROTEIN"/>
    <property type="match status" value="1"/>
</dbReference>
<gene>
    <name evidence="13" type="ORF">ACFSB2_14930</name>
</gene>
<dbReference type="InterPro" id="IPR001708">
    <property type="entry name" value="YidC/ALB3/OXA1/COX18"/>
</dbReference>
<evidence type="ECO:0000256" key="8">
    <source>
        <dbReference type="ARBA" id="ARBA00023186"/>
    </source>
</evidence>
<evidence type="ECO:0000256" key="6">
    <source>
        <dbReference type="ARBA" id="ARBA00022989"/>
    </source>
</evidence>
<protein>
    <submittedName>
        <fullName evidence="13">YidC/Oxa1 family membrane protein insertase</fullName>
    </submittedName>
</protein>
<keyword evidence="3" id="KW-1003">Cell membrane</keyword>
<evidence type="ECO:0000313" key="13">
    <source>
        <dbReference type="EMBL" id="MFD1675997.1"/>
    </source>
</evidence>
<feature type="transmembrane region" description="Helical" evidence="11">
    <location>
        <begin position="127"/>
        <end position="152"/>
    </location>
</feature>
<evidence type="ECO:0000313" key="14">
    <source>
        <dbReference type="Proteomes" id="UP001597079"/>
    </source>
</evidence>
<dbReference type="RefSeq" id="WP_377943886.1">
    <property type="nucleotide sequence ID" value="NZ_JBHUCX010000038.1"/>
</dbReference>
<comment type="subcellular location">
    <subcellularLocation>
        <location evidence="1">Cell membrane</location>
        <topology evidence="1">Multi-pass membrane protein</topology>
    </subcellularLocation>
    <subcellularLocation>
        <location evidence="9">Membrane</location>
        <topology evidence="9">Multi-pass membrane protein</topology>
    </subcellularLocation>
</comment>
<comment type="caution">
    <text evidence="13">The sequence shown here is derived from an EMBL/GenBank/DDBJ whole genome shotgun (WGS) entry which is preliminary data.</text>
</comment>
<dbReference type="CDD" id="cd20070">
    <property type="entry name" value="5TM_YidC_Alb3"/>
    <property type="match status" value="1"/>
</dbReference>
<evidence type="ECO:0000259" key="12">
    <source>
        <dbReference type="Pfam" id="PF02096"/>
    </source>
</evidence>
<keyword evidence="5" id="KW-0653">Protein transport</keyword>
<keyword evidence="2" id="KW-0813">Transport</keyword>
<proteinExistence type="inferred from homology"/>
<dbReference type="PANTHER" id="PTHR12428:SF65">
    <property type="entry name" value="CYTOCHROME C OXIDASE ASSEMBLY PROTEIN COX18, MITOCHONDRIAL"/>
    <property type="match status" value="1"/>
</dbReference>
<dbReference type="NCBIfam" id="TIGR03592">
    <property type="entry name" value="yidC_oxa1_cterm"/>
    <property type="match status" value="1"/>
</dbReference>